<reference evidence="2 3" key="1">
    <citation type="journal article" date="2016" name="Genome Biol. Evol.">
        <title>Divergent and convergent evolution of fungal pathogenicity.</title>
        <authorList>
            <person name="Shang Y."/>
            <person name="Xiao G."/>
            <person name="Zheng P."/>
            <person name="Cen K."/>
            <person name="Zhan S."/>
            <person name="Wang C."/>
        </authorList>
    </citation>
    <scope>NUCLEOTIDE SEQUENCE [LARGE SCALE GENOMIC DNA]</scope>
    <source>
        <strain evidence="2 3">RCEF 2490</strain>
    </source>
</reference>
<comment type="caution">
    <text evidence="2">The sequence shown here is derived from an EMBL/GenBank/DDBJ whole genome shotgun (WGS) entry which is preliminary data.</text>
</comment>
<dbReference type="EMBL" id="AZGY01000007">
    <property type="protein sequence ID" value="KZZ96511.1"/>
    <property type="molecule type" value="Genomic_DNA"/>
</dbReference>
<organism evidence="2 3">
    <name type="scientific">Moelleriella libera RCEF 2490</name>
    <dbReference type="NCBI Taxonomy" id="1081109"/>
    <lineage>
        <taxon>Eukaryota</taxon>
        <taxon>Fungi</taxon>
        <taxon>Dikarya</taxon>
        <taxon>Ascomycota</taxon>
        <taxon>Pezizomycotina</taxon>
        <taxon>Sordariomycetes</taxon>
        <taxon>Hypocreomycetidae</taxon>
        <taxon>Hypocreales</taxon>
        <taxon>Clavicipitaceae</taxon>
        <taxon>Moelleriella</taxon>
    </lineage>
</organism>
<accession>A0A168CF05</accession>
<feature type="region of interest" description="Disordered" evidence="1">
    <location>
        <begin position="37"/>
        <end position="76"/>
    </location>
</feature>
<evidence type="ECO:0000256" key="1">
    <source>
        <dbReference type="SAM" id="MobiDB-lite"/>
    </source>
</evidence>
<feature type="compositionally biased region" description="Low complexity" evidence="1">
    <location>
        <begin position="37"/>
        <end position="50"/>
    </location>
</feature>
<evidence type="ECO:0000313" key="3">
    <source>
        <dbReference type="Proteomes" id="UP000078544"/>
    </source>
</evidence>
<dbReference type="Proteomes" id="UP000078544">
    <property type="component" value="Unassembled WGS sequence"/>
</dbReference>
<keyword evidence="3" id="KW-1185">Reference proteome</keyword>
<feature type="compositionally biased region" description="Polar residues" evidence="1">
    <location>
        <begin position="316"/>
        <end position="325"/>
    </location>
</feature>
<dbReference type="STRING" id="1081109.A0A168CF05"/>
<feature type="compositionally biased region" description="Polar residues" evidence="1">
    <location>
        <begin position="104"/>
        <end position="116"/>
    </location>
</feature>
<proteinExistence type="predicted"/>
<feature type="compositionally biased region" description="Acidic residues" evidence="1">
    <location>
        <begin position="351"/>
        <end position="373"/>
    </location>
</feature>
<feature type="compositionally biased region" description="Low complexity" evidence="1">
    <location>
        <begin position="117"/>
        <end position="144"/>
    </location>
</feature>
<evidence type="ECO:0000313" key="2">
    <source>
        <dbReference type="EMBL" id="KZZ96511.1"/>
    </source>
</evidence>
<dbReference type="AlphaFoldDB" id="A0A168CF05"/>
<dbReference type="OrthoDB" id="5378435at2759"/>
<gene>
    <name evidence="2" type="ORF">AAL_03740</name>
</gene>
<feature type="compositionally biased region" description="Low complexity" evidence="1">
    <location>
        <begin position="58"/>
        <end position="73"/>
    </location>
</feature>
<feature type="region of interest" description="Disordered" evidence="1">
    <location>
        <begin position="104"/>
        <end position="151"/>
    </location>
</feature>
<feature type="compositionally biased region" description="Basic and acidic residues" evidence="1">
    <location>
        <begin position="332"/>
        <end position="343"/>
    </location>
</feature>
<feature type="region of interest" description="Disordered" evidence="1">
    <location>
        <begin position="310"/>
        <end position="373"/>
    </location>
</feature>
<protein>
    <submittedName>
        <fullName evidence="2">Uncharacterized protein</fullName>
    </submittedName>
</protein>
<name>A0A168CF05_9HYPO</name>
<sequence length="373" mass="41512">MMYQSYGVHTPDTLPTSYSQDVFLEDFSTQRAVSQAARRSSRGSAGQQQRMVNAMRVSKPNSTNNSPRSSSMAARRRTMMGGEPFAPKRQQVSGLDYFSVPQSRNTRPLSWHPSSCLQIPQQQQQLLHQQQQQQQPPQQMMQQQSGYSFPSQNLGSMDLHDFYAGQPQFSPLMTCYSNDTSPSSTFSPLPIFPGPEQAQFTPADGWDDPQKSVGYMYPNGEGMVMADSFPTLHSASDIKGTSPSSLDWNTFILQGFNSTTPPTPEAYAQSQQQLAVAESAVSYVPLDEPEEEGEILVGMGLYDRPEKACEDPQLDNYRSTVSSLLGSPYRPQEPKGKGLKLEETWEPPQSEADDEEDAEDAEEEDVGDEEDEQ</sequence>